<keyword evidence="1" id="KW-0456">Lyase</keyword>
<dbReference type="AlphaFoldDB" id="F3ZNP1"/>
<proteinExistence type="predicted"/>
<dbReference type="SUPFAM" id="SSF56752">
    <property type="entry name" value="D-aminoacid aminotransferase-like PLP-dependent enzymes"/>
    <property type="match status" value="1"/>
</dbReference>
<gene>
    <name evidence="1" type="ORF">Bcop_0010</name>
</gene>
<dbReference type="Gene3D" id="3.30.470.10">
    <property type="match status" value="1"/>
</dbReference>
<dbReference type="HOGENOM" id="CLU_114524_0_0_10"/>
<dbReference type="InterPro" id="IPR043131">
    <property type="entry name" value="BCAT-like_N"/>
</dbReference>
<dbReference type="InterPro" id="IPR036038">
    <property type="entry name" value="Aminotransferase-like"/>
</dbReference>
<dbReference type="STRING" id="679937.Bcop_0010"/>
<name>F3ZNP1_9BACE</name>
<dbReference type="InterPro" id="IPR001544">
    <property type="entry name" value="Aminotrans_IV"/>
</dbReference>
<dbReference type="eggNOG" id="COG0115">
    <property type="taxonomic scope" value="Bacteria"/>
</dbReference>
<sequence>MCRWIESIALRNGRFLNLRYHQNRLNNTLLEHGGKPFLLLDTLLATHKTPQQGYYKVRILYSKDRFLQVDLAPYQPKVWKRFELVEATHLNYCFKREDRAALDSLKKEQDVEIIITQNGSITDTTYSNLIFEKDGEWFTPETYLLKGTQRQILLDTHKIKEAKITQCNLTSFNHFKMINAMMTLSESPTYSIDQISKGKRSFIPST</sequence>
<dbReference type="Pfam" id="PF01063">
    <property type="entry name" value="Aminotran_4"/>
    <property type="match status" value="1"/>
</dbReference>
<keyword evidence="2" id="KW-1185">Reference proteome</keyword>
<dbReference type="EMBL" id="CM001167">
    <property type="protein sequence ID" value="EGJ70230.1"/>
    <property type="molecule type" value="Genomic_DNA"/>
</dbReference>
<dbReference type="Proteomes" id="UP000018439">
    <property type="component" value="Chromosome"/>
</dbReference>
<dbReference type="InterPro" id="IPR043132">
    <property type="entry name" value="BCAT-like_C"/>
</dbReference>
<evidence type="ECO:0000313" key="2">
    <source>
        <dbReference type="Proteomes" id="UP000018439"/>
    </source>
</evidence>
<dbReference type="GO" id="GO:0016829">
    <property type="term" value="F:lyase activity"/>
    <property type="evidence" value="ECO:0007669"/>
    <property type="project" value="UniProtKB-KW"/>
</dbReference>
<protein>
    <submittedName>
        <fullName evidence="1">Aminodeoxychorismate lyase</fullName>
    </submittedName>
</protein>
<evidence type="ECO:0000313" key="1">
    <source>
        <dbReference type="EMBL" id="EGJ70230.1"/>
    </source>
</evidence>
<reference evidence="1 2" key="1">
    <citation type="journal article" date="2011" name="Stand. Genomic Sci.">
        <title>Non-contiguous finished genome sequence of Bacteroides coprosuis type strain (PC139).</title>
        <authorList>
            <person name="Land M."/>
            <person name="Held B."/>
            <person name="Gronow S."/>
            <person name="Abt B."/>
            <person name="Lucas S."/>
            <person name="Del Rio T.G."/>
            <person name="Nolan M."/>
            <person name="Tice H."/>
            <person name="Cheng J.F."/>
            <person name="Pitluck S."/>
            <person name="Liolios K."/>
            <person name="Pagani I."/>
            <person name="Ivanova N."/>
            <person name="Mavromatis K."/>
            <person name="Mikhailova N."/>
            <person name="Pati A."/>
            <person name="Tapia R."/>
            <person name="Han C."/>
            <person name="Goodwin L."/>
            <person name="Chen A."/>
            <person name="Palaniappan K."/>
            <person name="Hauser L."/>
            <person name="Brambilla E.M."/>
            <person name="Rohde M."/>
            <person name="Goker M."/>
            <person name="Detter J.C."/>
            <person name="Woyke T."/>
            <person name="Bristow J."/>
            <person name="Eisen J.A."/>
            <person name="Markowitz V."/>
            <person name="Hugenholtz P."/>
            <person name="Kyrpides N.C."/>
            <person name="Klenk H.P."/>
            <person name="Lapidus A."/>
        </authorList>
    </citation>
    <scope>NUCLEOTIDE SEQUENCE [LARGE SCALE GENOMIC DNA]</scope>
    <source>
        <strain evidence="1 2">DSM 18011</strain>
    </source>
</reference>
<dbReference type="OrthoDB" id="1148709at2"/>
<accession>F3ZNP1</accession>
<organism evidence="1 2">
    <name type="scientific">Bacteroides coprosuis DSM 18011</name>
    <dbReference type="NCBI Taxonomy" id="679937"/>
    <lineage>
        <taxon>Bacteria</taxon>
        <taxon>Pseudomonadati</taxon>
        <taxon>Bacteroidota</taxon>
        <taxon>Bacteroidia</taxon>
        <taxon>Bacteroidales</taxon>
        <taxon>Bacteroidaceae</taxon>
        <taxon>Bacteroides</taxon>
    </lineage>
</organism>
<dbReference type="Gene3D" id="3.20.10.10">
    <property type="entry name" value="D-amino Acid Aminotransferase, subunit A, domain 2"/>
    <property type="match status" value="1"/>
</dbReference>